<dbReference type="PANTHER" id="PTHR46247">
    <property type="entry name" value="CRS2-ASSOCIATED FACTOR 1, CHLOROPLASTIC"/>
    <property type="match status" value="1"/>
</dbReference>
<evidence type="ECO:0000256" key="6">
    <source>
        <dbReference type="ARBA" id="ARBA00023274"/>
    </source>
</evidence>
<name>A0A6I9R109_ELAGV</name>
<dbReference type="OrthoDB" id="2021019at2759"/>
<dbReference type="PROSITE" id="PS51295">
    <property type="entry name" value="CRM"/>
    <property type="match status" value="2"/>
</dbReference>
<feature type="compositionally biased region" description="Low complexity" evidence="8">
    <location>
        <begin position="71"/>
        <end position="83"/>
    </location>
</feature>
<evidence type="ECO:0000256" key="8">
    <source>
        <dbReference type="SAM" id="MobiDB-lite"/>
    </source>
</evidence>
<dbReference type="GeneID" id="105042307"/>
<dbReference type="SUPFAM" id="SSF75471">
    <property type="entry name" value="YhbY-like"/>
    <property type="match status" value="2"/>
</dbReference>
<feature type="region of interest" description="Disordered" evidence="8">
    <location>
        <begin position="726"/>
        <end position="774"/>
    </location>
</feature>
<keyword evidence="10" id="KW-1185">Reference proteome</keyword>
<dbReference type="FunFam" id="3.30.110.60:FF:000002">
    <property type="entry name" value="CRS2-associated factor 1, chloroplastic"/>
    <property type="match status" value="2"/>
</dbReference>
<feature type="domain" description="CRM" evidence="9">
    <location>
        <begin position="377"/>
        <end position="473"/>
    </location>
</feature>
<dbReference type="RefSeq" id="XP_010917763.1">
    <property type="nucleotide sequence ID" value="XM_010919461.3"/>
</dbReference>
<keyword evidence="3 7" id="KW-0694">RNA-binding</keyword>
<evidence type="ECO:0000313" key="10">
    <source>
        <dbReference type="Proteomes" id="UP000504607"/>
    </source>
</evidence>
<feature type="compositionally biased region" description="Low complexity" evidence="8">
    <location>
        <begin position="121"/>
        <end position="130"/>
    </location>
</feature>
<keyword evidence="1" id="KW-0507">mRNA processing</keyword>
<dbReference type="Pfam" id="PF01985">
    <property type="entry name" value="CRS1_YhbY"/>
    <property type="match status" value="2"/>
</dbReference>
<dbReference type="FunCoup" id="A0A6I9R109">
    <property type="interactions" value="2561"/>
</dbReference>
<evidence type="ECO:0000256" key="4">
    <source>
        <dbReference type="ARBA" id="ARBA00022946"/>
    </source>
</evidence>
<dbReference type="InParanoid" id="A0A6I9R109"/>
<dbReference type="GO" id="GO:0000373">
    <property type="term" value="P:Group II intron splicing"/>
    <property type="evidence" value="ECO:0007669"/>
    <property type="project" value="InterPro"/>
</dbReference>
<feature type="compositionally biased region" description="Basic and acidic residues" evidence="8">
    <location>
        <begin position="757"/>
        <end position="774"/>
    </location>
</feature>
<dbReference type="KEGG" id="egu:105042307"/>
<evidence type="ECO:0000256" key="3">
    <source>
        <dbReference type="ARBA" id="ARBA00022884"/>
    </source>
</evidence>
<dbReference type="AlphaFoldDB" id="A0A6I9R109"/>
<dbReference type="PANTHER" id="PTHR46247:SF1">
    <property type="entry name" value="CRS2-ASSOCIATED FACTOR 1, CHLOROPLASTIC"/>
    <property type="match status" value="1"/>
</dbReference>
<feature type="region of interest" description="Disordered" evidence="8">
    <location>
        <begin position="567"/>
        <end position="590"/>
    </location>
</feature>
<dbReference type="InterPro" id="IPR035920">
    <property type="entry name" value="YhbY-like_sf"/>
</dbReference>
<dbReference type="Proteomes" id="UP000504607">
    <property type="component" value="Chromosome 1"/>
</dbReference>
<dbReference type="InterPro" id="IPR044599">
    <property type="entry name" value="CAF1P_plant"/>
</dbReference>
<reference evidence="11" key="1">
    <citation type="submission" date="2025-08" db="UniProtKB">
        <authorList>
            <consortium name="RefSeq"/>
        </authorList>
    </citation>
    <scope>IDENTIFICATION</scope>
</reference>
<dbReference type="SMART" id="SM01103">
    <property type="entry name" value="CRS1_YhbY"/>
    <property type="match status" value="2"/>
</dbReference>
<dbReference type="GO" id="GO:1990904">
    <property type="term" value="C:ribonucleoprotein complex"/>
    <property type="evidence" value="ECO:0007669"/>
    <property type="project" value="UniProtKB-KW"/>
</dbReference>
<feature type="region of interest" description="Disordered" evidence="8">
    <location>
        <begin position="191"/>
        <end position="249"/>
    </location>
</feature>
<keyword evidence="4" id="KW-0809">Transit peptide</keyword>
<organism evidence="10 11">
    <name type="scientific">Elaeis guineensis var. tenera</name>
    <name type="common">Oil palm</name>
    <dbReference type="NCBI Taxonomy" id="51953"/>
    <lineage>
        <taxon>Eukaryota</taxon>
        <taxon>Viridiplantae</taxon>
        <taxon>Streptophyta</taxon>
        <taxon>Embryophyta</taxon>
        <taxon>Tracheophyta</taxon>
        <taxon>Spermatophyta</taxon>
        <taxon>Magnoliopsida</taxon>
        <taxon>Liliopsida</taxon>
        <taxon>Arecaceae</taxon>
        <taxon>Arecoideae</taxon>
        <taxon>Cocoseae</taxon>
        <taxon>Elaeidinae</taxon>
        <taxon>Elaeis</taxon>
    </lineage>
</organism>
<evidence type="ECO:0000313" key="11">
    <source>
        <dbReference type="RefSeq" id="XP_010917763.1"/>
    </source>
</evidence>
<feature type="compositionally biased region" description="Basic and acidic residues" evidence="8">
    <location>
        <begin position="214"/>
        <end position="230"/>
    </location>
</feature>
<evidence type="ECO:0000259" key="9">
    <source>
        <dbReference type="PROSITE" id="PS51295"/>
    </source>
</evidence>
<feature type="domain" description="CRM" evidence="9">
    <location>
        <begin position="259"/>
        <end position="355"/>
    </location>
</feature>
<sequence>MALKFTVPLPLFPPNSAAPSRRPGPSTEVRFSRWNNANAEPFLRRRRAQQEIEDDLRRLRRYRSALKIAEDAATTDASSSSTADPPPSPAGFRSHGTPSSPSSPSIPGKASKYSKPPLNPISPSSPSSHPAFRRISRVSRPAPVPPDGETGISVGEKGITYKIEGAPFEFQYSYTETPKVKPLALREPPFLPFGPSTMPRPWTGRAPLPPSKKKLPEFDSFKLPPPEKKGVKPVQSPGPFLTGSGPNYDAASREEILGEPLAEEEIKELVKSCMKTRRQLNIGRDGLTHNMLENIHAHWKRRRVCKIKCKGVCTVDMDNVRQHLEEKTGGKIIYSKGGVIFLFRGRNYNWRTRPRFPLMLWKPVTPVYPRLIKRVPEGLTLEEATEMRKRGRKLPPIRRLAKNGMYCNLVIEVREAFEACELVRVNCTGLNKSDCRKIGAKLKDLVPCILLSFEDEHILMWRGKDWKSSLPQVEDSHTEAEEVIASDPTNTSSSISDTLLNDQNILGSGAEKSLNEELSVEVPTESALDDNVDINQTEDLLNLKILRVPVPVHVDPTKKTGETLDFSTETRQESSIISDQGAPAADAGNGSVDSCLEVPCRSISLDTSLNTIEKGTDLYLPGREAQPLAASYQGCNRHDNIAAATRLDDGMLDSDMLEMREADSPICRDHTSSSRACLEGVMLLLRQAVENGRAIILDEHSLDANIVFERSVALAKTAQPGPVFQHRVRKSAVQRTQKDKGDKIKEQDTEVEAVPVSEKRCNERNNSRSRRRDDFPEVLSDVVPRGSLRVDELAKLLA</sequence>
<gene>
    <name evidence="11" type="primary">LOC105042307</name>
</gene>
<proteinExistence type="predicted"/>
<dbReference type="GO" id="GO:0003723">
    <property type="term" value="F:RNA binding"/>
    <property type="evidence" value="ECO:0007669"/>
    <property type="project" value="UniProtKB-UniRule"/>
</dbReference>
<accession>A0A6I9R109</accession>
<keyword evidence="5" id="KW-0508">mRNA splicing</keyword>
<keyword evidence="2" id="KW-0677">Repeat</keyword>
<dbReference type="GO" id="GO:0006397">
    <property type="term" value="P:mRNA processing"/>
    <property type="evidence" value="ECO:0007669"/>
    <property type="project" value="UniProtKB-KW"/>
</dbReference>
<feature type="region of interest" description="Disordered" evidence="8">
    <location>
        <begin position="70"/>
        <end position="154"/>
    </location>
</feature>
<evidence type="ECO:0000256" key="5">
    <source>
        <dbReference type="ARBA" id="ARBA00023187"/>
    </source>
</evidence>
<keyword evidence="6" id="KW-0687">Ribonucleoprotein</keyword>
<protein>
    <submittedName>
        <fullName evidence="11">CRS2-associated factor 1, chloroplastic</fullName>
    </submittedName>
</protein>
<feature type="compositionally biased region" description="Basic and acidic residues" evidence="8">
    <location>
        <begin position="736"/>
        <end position="748"/>
    </location>
</feature>
<evidence type="ECO:0000256" key="7">
    <source>
        <dbReference type="PROSITE-ProRule" id="PRU00626"/>
    </source>
</evidence>
<dbReference type="Gene3D" id="3.30.110.60">
    <property type="entry name" value="YhbY-like"/>
    <property type="match status" value="2"/>
</dbReference>
<evidence type="ECO:0000256" key="1">
    <source>
        <dbReference type="ARBA" id="ARBA00022664"/>
    </source>
</evidence>
<evidence type="ECO:0000256" key="2">
    <source>
        <dbReference type="ARBA" id="ARBA00022737"/>
    </source>
</evidence>
<dbReference type="InterPro" id="IPR001890">
    <property type="entry name" value="RNA-binding_CRM"/>
</dbReference>
<feature type="region of interest" description="Disordered" evidence="8">
    <location>
        <begin position="1"/>
        <end position="48"/>
    </location>
</feature>